<organism evidence="2 3">
    <name type="scientific">Brumimicrobium glaciale</name>
    <dbReference type="NCBI Taxonomy" id="200475"/>
    <lineage>
        <taxon>Bacteria</taxon>
        <taxon>Pseudomonadati</taxon>
        <taxon>Bacteroidota</taxon>
        <taxon>Flavobacteriia</taxon>
        <taxon>Flavobacteriales</taxon>
        <taxon>Crocinitomicaceae</taxon>
        <taxon>Brumimicrobium</taxon>
    </lineage>
</organism>
<evidence type="ECO:0000256" key="1">
    <source>
        <dbReference type="SAM" id="Phobius"/>
    </source>
</evidence>
<comment type="caution">
    <text evidence="2">The sequence shown here is derived from an EMBL/GenBank/DDBJ whole genome shotgun (WGS) entry which is preliminary data.</text>
</comment>
<accession>A0A4Q4KL80</accession>
<gene>
    <name evidence="2" type="ORF">ERX46_08665</name>
</gene>
<sequence>MDKKKKVNYRQKTSLIILICASLLYLYWYNQDFSKEIIKKQDVKSLSLEGKLLIAASNSPFKDSIKGLIIDHYKSTSVIVEVIPIKNLTTKDITDFDAILILHRWEAGKPTEIVQSFIENNISLKDRMVMLTTSWNGLEKMKNADAITGASIIENVPSFSDRIIKKLNPLLR</sequence>
<dbReference type="AlphaFoldDB" id="A0A4Q4KL80"/>
<protein>
    <submittedName>
        <fullName evidence="2">Uncharacterized protein</fullName>
    </submittedName>
</protein>
<dbReference type="RefSeq" id="WP_130093466.1">
    <property type="nucleotide sequence ID" value="NZ_SETE01000003.1"/>
</dbReference>
<keyword evidence="1" id="KW-0812">Transmembrane</keyword>
<name>A0A4Q4KL80_9FLAO</name>
<dbReference type="OrthoDB" id="982714at2"/>
<keyword evidence="1" id="KW-0472">Membrane</keyword>
<keyword evidence="1" id="KW-1133">Transmembrane helix</keyword>
<keyword evidence="3" id="KW-1185">Reference proteome</keyword>
<reference evidence="2 3" key="1">
    <citation type="submission" date="2019-02" db="EMBL/GenBank/DDBJ databases">
        <title>Genome sequence of the sea-ice species Brumimicrobium glaciale.</title>
        <authorList>
            <person name="Bowman J.P."/>
        </authorList>
    </citation>
    <scope>NUCLEOTIDE SEQUENCE [LARGE SCALE GENOMIC DNA]</scope>
    <source>
        <strain evidence="2 3">IC156</strain>
    </source>
</reference>
<dbReference type="EMBL" id="SETE01000003">
    <property type="protein sequence ID" value="RYM34025.1"/>
    <property type="molecule type" value="Genomic_DNA"/>
</dbReference>
<dbReference type="Proteomes" id="UP000293952">
    <property type="component" value="Unassembled WGS sequence"/>
</dbReference>
<evidence type="ECO:0000313" key="2">
    <source>
        <dbReference type="EMBL" id="RYM34025.1"/>
    </source>
</evidence>
<feature type="transmembrane region" description="Helical" evidence="1">
    <location>
        <begin position="12"/>
        <end position="29"/>
    </location>
</feature>
<proteinExistence type="predicted"/>
<evidence type="ECO:0000313" key="3">
    <source>
        <dbReference type="Proteomes" id="UP000293952"/>
    </source>
</evidence>